<gene>
    <name evidence="4" type="ORF">KH265_03380</name>
</gene>
<keyword evidence="2 3" id="KW-0472">Membrane</keyword>
<dbReference type="GO" id="GO:0015225">
    <property type="term" value="F:biotin transmembrane transporter activity"/>
    <property type="evidence" value="ECO:0007669"/>
    <property type="project" value="UniProtKB-UniRule"/>
</dbReference>
<dbReference type="InterPro" id="IPR003784">
    <property type="entry name" value="BioY"/>
</dbReference>
<evidence type="ECO:0000313" key="4">
    <source>
        <dbReference type="EMBL" id="MBS6634694.1"/>
    </source>
</evidence>
<feature type="transmembrane region" description="Helical" evidence="3">
    <location>
        <begin position="106"/>
        <end position="124"/>
    </location>
</feature>
<evidence type="ECO:0000256" key="3">
    <source>
        <dbReference type="SAM" id="Phobius"/>
    </source>
</evidence>
<evidence type="ECO:0000256" key="1">
    <source>
        <dbReference type="ARBA" id="ARBA00010692"/>
    </source>
</evidence>
<dbReference type="EMBL" id="JAGZXI010000004">
    <property type="protein sequence ID" value="MBS6634694.1"/>
    <property type="molecule type" value="Genomic_DNA"/>
</dbReference>
<feature type="transmembrane region" description="Helical" evidence="3">
    <location>
        <begin position="75"/>
        <end position="94"/>
    </location>
</feature>
<reference evidence="4" key="1">
    <citation type="submission" date="2021-02" db="EMBL/GenBank/DDBJ databases">
        <title>Infant gut strain persistence is associated with maternal origin, phylogeny, and functional potential including surface adhesion and iron acquisition.</title>
        <authorList>
            <person name="Lou Y.C."/>
        </authorList>
    </citation>
    <scope>NUCLEOTIDE SEQUENCE</scope>
    <source>
        <strain evidence="4">L1_008_092G1_dasL1_008_092G1_concoct_16</strain>
    </source>
</reference>
<feature type="transmembrane region" description="Helical" evidence="3">
    <location>
        <begin position="45"/>
        <end position="63"/>
    </location>
</feature>
<feature type="transmembrane region" description="Helical" evidence="3">
    <location>
        <begin position="20"/>
        <end position="39"/>
    </location>
</feature>
<dbReference type="Proteomes" id="UP000739069">
    <property type="component" value="Unassembled WGS sequence"/>
</dbReference>
<evidence type="ECO:0000313" key="5">
    <source>
        <dbReference type="Proteomes" id="UP000739069"/>
    </source>
</evidence>
<keyword evidence="2" id="KW-1003">Cell membrane</keyword>
<dbReference type="RefSeq" id="WP_303952311.1">
    <property type="nucleotide sequence ID" value="NZ_CAURUP010000001.1"/>
</dbReference>
<comment type="subcellular location">
    <subcellularLocation>
        <location evidence="2">Cell membrane</location>
        <topology evidence="2">Multi-pass membrane protein</topology>
    </subcellularLocation>
</comment>
<accession>A0A943T9P9</accession>
<dbReference type="Pfam" id="PF02632">
    <property type="entry name" value="BioY"/>
    <property type="match status" value="1"/>
</dbReference>
<keyword evidence="3" id="KW-0812">Transmembrane</keyword>
<dbReference type="AlphaFoldDB" id="A0A943T9P9"/>
<dbReference type="PIRSF" id="PIRSF016661">
    <property type="entry name" value="BioY"/>
    <property type="match status" value="1"/>
</dbReference>
<feature type="transmembrane region" description="Helical" evidence="3">
    <location>
        <begin position="165"/>
        <end position="191"/>
    </location>
</feature>
<dbReference type="PANTHER" id="PTHR34295:SF1">
    <property type="entry name" value="BIOTIN TRANSPORTER BIOY"/>
    <property type="match status" value="1"/>
</dbReference>
<comment type="similarity">
    <text evidence="1 2">Belongs to the BioY family.</text>
</comment>
<keyword evidence="2" id="KW-0813">Transport</keyword>
<organism evidence="4 5">
    <name type="scientific">Rothia mucilaginosa</name>
    <dbReference type="NCBI Taxonomy" id="43675"/>
    <lineage>
        <taxon>Bacteria</taxon>
        <taxon>Bacillati</taxon>
        <taxon>Actinomycetota</taxon>
        <taxon>Actinomycetes</taxon>
        <taxon>Micrococcales</taxon>
        <taxon>Micrococcaceae</taxon>
        <taxon>Rothia</taxon>
    </lineage>
</organism>
<dbReference type="Gene3D" id="1.10.1760.20">
    <property type="match status" value="1"/>
</dbReference>
<dbReference type="PANTHER" id="PTHR34295">
    <property type="entry name" value="BIOTIN TRANSPORTER BIOY"/>
    <property type="match status" value="1"/>
</dbReference>
<proteinExistence type="inferred from homology"/>
<sequence>MSEPVHNSAPRRNDAARTSVATDLSLIAVFAALIAALAIMPAMSLGGIAVPFTFQTLGIYITAQVLGGKRATAAVALYLLVGFAGLPIFARGGAGLGSLASPSAGYLLGFLPFAAIAGTLAYLFTRNTRSVGVTFLMALLANFCGFVVLTACGIAGMMMNAHMSFAAAFNAAMVFVPWDLVKSAIAVLVGLSVRRAFPALAPTQH</sequence>
<feature type="transmembrane region" description="Helical" evidence="3">
    <location>
        <begin position="136"/>
        <end position="159"/>
    </location>
</feature>
<dbReference type="GO" id="GO:0005886">
    <property type="term" value="C:plasma membrane"/>
    <property type="evidence" value="ECO:0007669"/>
    <property type="project" value="UniProtKB-SubCell"/>
</dbReference>
<keyword evidence="3" id="KW-1133">Transmembrane helix</keyword>
<evidence type="ECO:0000256" key="2">
    <source>
        <dbReference type="PIRNR" id="PIRNR016661"/>
    </source>
</evidence>
<name>A0A943T9P9_9MICC</name>
<protein>
    <recommendedName>
        <fullName evidence="2">Biotin transporter</fullName>
    </recommendedName>
</protein>
<comment type="caution">
    <text evidence="4">The sequence shown here is derived from an EMBL/GenBank/DDBJ whole genome shotgun (WGS) entry which is preliminary data.</text>
</comment>